<sequence>MAEYYYTETEDQTLMEQLGNYVELQKEKVVLNLVEKSSNTLANLAVKVIFMVMALLAITMFCFGFAIFLNYRLENPFVGFFITGALLVLAGFVLYFMGKNWLADFIGNDLIDNIFKEGENHEE</sequence>
<keyword evidence="1" id="KW-0812">Transmembrane</keyword>
<dbReference type="RefSeq" id="WP_055151506.1">
    <property type="nucleotide sequence ID" value="NZ_JXSZ01000015.1"/>
</dbReference>
<accession>A0A0P7BX89</accession>
<dbReference type="STRING" id="1605367.AFM12_18290"/>
<comment type="caution">
    <text evidence="2">The sequence shown here is derived from an EMBL/GenBank/DDBJ whole genome shotgun (WGS) entry which is preliminary data.</text>
</comment>
<name>A0A0P7BX89_9BACT</name>
<organism evidence="2 3">
    <name type="scientific">Jiulongibacter sediminis</name>
    <dbReference type="NCBI Taxonomy" id="1605367"/>
    <lineage>
        <taxon>Bacteria</taxon>
        <taxon>Pseudomonadati</taxon>
        <taxon>Bacteroidota</taxon>
        <taxon>Cytophagia</taxon>
        <taxon>Cytophagales</taxon>
        <taxon>Leadbetterellaceae</taxon>
        <taxon>Jiulongibacter</taxon>
    </lineage>
</organism>
<evidence type="ECO:0000256" key="1">
    <source>
        <dbReference type="SAM" id="Phobius"/>
    </source>
</evidence>
<evidence type="ECO:0008006" key="4">
    <source>
        <dbReference type="Google" id="ProtNLM"/>
    </source>
</evidence>
<dbReference type="AlphaFoldDB" id="A0A0P7BX89"/>
<evidence type="ECO:0000313" key="3">
    <source>
        <dbReference type="Proteomes" id="UP000050454"/>
    </source>
</evidence>
<dbReference type="EMBL" id="LGTQ01000015">
    <property type="protein sequence ID" value="KPM46723.1"/>
    <property type="molecule type" value="Genomic_DNA"/>
</dbReference>
<gene>
    <name evidence="2" type="ORF">AFM12_18290</name>
</gene>
<feature type="transmembrane region" description="Helical" evidence="1">
    <location>
        <begin position="77"/>
        <end position="97"/>
    </location>
</feature>
<keyword evidence="3" id="KW-1185">Reference proteome</keyword>
<keyword evidence="1" id="KW-0472">Membrane</keyword>
<feature type="transmembrane region" description="Helical" evidence="1">
    <location>
        <begin position="48"/>
        <end position="71"/>
    </location>
</feature>
<dbReference type="Proteomes" id="UP000050454">
    <property type="component" value="Unassembled WGS sequence"/>
</dbReference>
<keyword evidence="1" id="KW-1133">Transmembrane helix</keyword>
<reference evidence="2 3" key="1">
    <citation type="submission" date="2015-07" db="EMBL/GenBank/DDBJ databases">
        <title>The draft genome sequence of Leadbetterella sp. JN14-9.</title>
        <authorList>
            <person name="Liu Y."/>
            <person name="Du J."/>
            <person name="Shao Z."/>
        </authorList>
    </citation>
    <scope>NUCLEOTIDE SEQUENCE [LARGE SCALE GENOMIC DNA]</scope>
    <source>
        <strain evidence="2 3">JN14-9</strain>
    </source>
</reference>
<evidence type="ECO:0000313" key="2">
    <source>
        <dbReference type="EMBL" id="KPM46723.1"/>
    </source>
</evidence>
<proteinExistence type="predicted"/>
<protein>
    <recommendedName>
        <fullName evidence="4">Competence protein</fullName>
    </recommendedName>
</protein>